<comment type="subcellular location">
    <subcellularLocation>
        <location evidence="1">Cell outer membrane</location>
    </subcellularLocation>
</comment>
<name>A0A8A4TNL8_SULCO</name>
<accession>A0A8A4TNL8</accession>
<keyword evidence="2 4" id="KW-0472">Membrane</keyword>
<evidence type="ECO:0000256" key="3">
    <source>
        <dbReference type="ARBA" id="ARBA00023237"/>
    </source>
</evidence>
<evidence type="ECO:0000256" key="2">
    <source>
        <dbReference type="ARBA" id="ARBA00023136"/>
    </source>
</evidence>
<dbReference type="PROSITE" id="PS01068">
    <property type="entry name" value="OMPA_1"/>
    <property type="match status" value="1"/>
</dbReference>
<keyword evidence="5" id="KW-0175">Coiled coil</keyword>
<sequence>MRLIAITLVLCLLSLNCATKKFVDQEIEASEVRTQRQIEDIKRQVEETQTEIRDMAKEMNLQIEGLEETNENISKMVEENQQMIAQFGQLRFQKTLSEAEANFRSDKFELTDAARGELDKFADLLIRQNKLVHIEIQGHTDSRGTKDYNMKLGQDRAESVREYLYKKHDIPLHLMNTVSYGPDKPIAENDSAGGRAKNRRVVLVVRIQF</sequence>
<evidence type="ECO:0000256" key="5">
    <source>
        <dbReference type="SAM" id="Coils"/>
    </source>
</evidence>
<feature type="coiled-coil region" evidence="5">
    <location>
        <begin position="31"/>
        <end position="86"/>
    </location>
</feature>
<keyword evidence="3" id="KW-0998">Cell outer membrane</keyword>
<dbReference type="SUPFAM" id="SSF103088">
    <property type="entry name" value="OmpA-like"/>
    <property type="match status" value="1"/>
</dbReference>
<evidence type="ECO:0000256" key="1">
    <source>
        <dbReference type="ARBA" id="ARBA00004442"/>
    </source>
</evidence>
<proteinExistence type="predicted"/>
<keyword evidence="8" id="KW-1185">Reference proteome</keyword>
<dbReference type="AlphaFoldDB" id="A0A8A4TNL8"/>
<dbReference type="EMBL" id="CP071793">
    <property type="protein sequence ID" value="QTD50528.1"/>
    <property type="molecule type" value="Genomic_DNA"/>
</dbReference>
<dbReference type="Gene3D" id="3.30.1330.60">
    <property type="entry name" value="OmpA-like domain"/>
    <property type="match status" value="1"/>
</dbReference>
<dbReference type="PANTHER" id="PTHR30329">
    <property type="entry name" value="STATOR ELEMENT OF FLAGELLAR MOTOR COMPLEX"/>
    <property type="match status" value="1"/>
</dbReference>
<dbReference type="PRINTS" id="PR01021">
    <property type="entry name" value="OMPADOMAIN"/>
</dbReference>
<dbReference type="CDD" id="cd07185">
    <property type="entry name" value="OmpA_C-like"/>
    <property type="match status" value="1"/>
</dbReference>
<organism evidence="7 8">
    <name type="scientific">Sulfidibacter corallicola</name>
    <dbReference type="NCBI Taxonomy" id="2818388"/>
    <lineage>
        <taxon>Bacteria</taxon>
        <taxon>Pseudomonadati</taxon>
        <taxon>Acidobacteriota</taxon>
        <taxon>Holophagae</taxon>
        <taxon>Acanthopleuribacterales</taxon>
        <taxon>Acanthopleuribacteraceae</taxon>
        <taxon>Sulfidibacter</taxon>
    </lineage>
</organism>
<dbReference type="PANTHER" id="PTHR30329:SF21">
    <property type="entry name" value="LIPOPROTEIN YIAD-RELATED"/>
    <property type="match status" value="1"/>
</dbReference>
<dbReference type="InterPro" id="IPR006690">
    <property type="entry name" value="OMPA-like_CS"/>
</dbReference>
<dbReference type="InterPro" id="IPR036737">
    <property type="entry name" value="OmpA-like_sf"/>
</dbReference>
<evidence type="ECO:0000313" key="8">
    <source>
        <dbReference type="Proteomes" id="UP000663929"/>
    </source>
</evidence>
<feature type="domain" description="OmpA-like" evidence="6">
    <location>
        <begin position="90"/>
        <end position="209"/>
    </location>
</feature>
<dbReference type="PROSITE" id="PS51123">
    <property type="entry name" value="OMPA_2"/>
    <property type="match status" value="1"/>
</dbReference>
<gene>
    <name evidence="7" type="ORF">J3U87_33510</name>
</gene>
<evidence type="ECO:0000313" key="7">
    <source>
        <dbReference type="EMBL" id="QTD50528.1"/>
    </source>
</evidence>
<dbReference type="InterPro" id="IPR006665">
    <property type="entry name" value="OmpA-like"/>
</dbReference>
<dbReference type="GO" id="GO:0009279">
    <property type="term" value="C:cell outer membrane"/>
    <property type="evidence" value="ECO:0007669"/>
    <property type="project" value="UniProtKB-SubCell"/>
</dbReference>
<dbReference type="KEGG" id="scor:J3U87_33510"/>
<dbReference type="RefSeq" id="WP_237380331.1">
    <property type="nucleotide sequence ID" value="NZ_CP071793.1"/>
</dbReference>
<dbReference type="InterPro" id="IPR006664">
    <property type="entry name" value="OMP_bac"/>
</dbReference>
<evidence type="ECO:0000256" key="4">
    <source>
        <dbReference type="PROSITE-ProRule" id="PRU00473"/>
    </source>
</evidence>
<protein>
    <submittedName>
        <fullName evidence="7">OmpA family protein</fullName>
    </submittedName>
</protein>
<evidence type="ECO:0000259" key="6">
    <source>
        <dbReference type="PROSITE" id="PS51123"/>
    </source>
</evidence>
<reference evidence="7" key="1">
    <citation type="submission" date="2021-03" db="EMBL/GenBank/DDBJ databases">
        <title>Acanthopleuribacteraceae sp. M133.</title>
        <authorList>
            <person name="Wang G."/>
        </authorList>
    </citation>
    <scope>NUCLEOTIDE SEQUENCE</scope>
    <source>
        <strain evidence="7">M133</strain>
    </source>
</reference>
<dbReference type="Proteomes" id="UP000663929">
    <property type="component" value="Chromosome"/>
</dbReference>
<dbReference type="Pfam" id="PF00691">
    <property type="entry name" value="OmpA"/>
    <property type="match status" value="1"/>
</dbReference>
<dbReference type="InterPro" id="IPR050330">
    <property type="entry name" value="Bact_OuterMem_StrucFunc"/>
</dbReference>